<keyword evidence="6" id="KW-0802">TPR repeat</keyword>
<dbReference type="InterPro" id="IPR019734">
    <property type="entry name" value="TPR_rpt"/>
</dbReference>
<feature type="domain" description="PPIase cyclophilin-type" evidence="8">
    <location>
        <begin position="382"/>
        <end position="539"/>
    </location>
</feature>
<feature type="repeat" description="TPR" evidence="6">
    <location>
        <begin position="268"/>
        <end position="301"/>
    </location>
</feature>
<feature type="region of interest" description="Disordered" evidence="7">
    <location>
        <begin position="1"/>
        <end position="73"/>
    </location>
</feature>
<dbReference type="SUPFAM" id="SSF50891">
    <property type="entry name" value="Cyclophilin-like"/>
    <property type="match status" value="1"/>
</dbReference>
<dbReference type="Gene3D" id="2.40.100.10">
    <property type="entry name" value="Cyclophilin-like"/>
    <property type="match status" value="1"/>
</dbReference>
<dbReference type="SUPFAM" id="SSF54534">
    <property type="entry name" value="FKBP-like"/>
    <property type="match status" value="1"/>
</dbReference>
<dbReference type="Proteomes" id="UP000789595">
    <property type="component" value="Unassembled WGS sequence"/>
</dbReference>
<evidence type="ECO:0000313" key="9">
    <source>
        <dbReference type="EMBL" id="CAH0373436.1"/>
    </source>
</evidence>
<dbReference type="Pfam" id="PF00515">
    <property type="entry name" value="TPR_1"/>
    <property type="match status" value="1"/>
</dbReference>
<dbReference type="Pfam" id="PF00160">
    <property type="entry name" value="Pro_isomerase"/>
    <property type="match status" value="1"/>
</dbReference>
<organism evidence="9 10">
    <name type="scientific">Pelagomonas calceolata</name>
    <dbReference type="NCBI Taxonomy" id="35677"/>
    <lineage>
        <taxon>Eukaryota</taxon>
        <taxon>Sar</taxon>
        <taxon>Stramenopiles</taxon>
        <taxon>Ochrophyta</taxon>
        <taxon>Pelagophyceae</taxon>
        <taxon>Pelagomonadales</taxon>
        <taxon>Pelagomonadaceae</taxon>
        <taxon>Pelagomonas</taxon>
    </lineage>
</organism>
<dbReference type="SUPFAM" id="SSF48452">
    <property type="entry name" value="TPR-like"/>
    <property type="match status" value="1"/>
</dbReference>
<dbReference type="PROSITE" id="PS00170">
    <property type="entry name" value="CSA_PPIASE_1"/>
    <property type="match status" value="1"/>
</dbReference>
<keyword evidence="3" id="KW-0732">Signal</keyword>
<evidence type="ECO:0000256" key="5">
    <source>
        <dbReference type="ARBA" id="ARBA00023235"/>
    </source>
</evidence>
<keyword evidence="10" id="KW-1185">Reference proteome</keyword>
<evidence type="ECO:0000256" key="3">
    <source>
        <dbReference type="ARBA" id="ARBA00022729"/>
    </source>
</evidence>
<accession>A0A8J2X3W4</accession>
<feature type="compositionally biased region" description="Low complexity" evidence="7">
    <location>
        <begin position="55"/>
        <end position="64"/>
    </location>
</feature>
<dbReference type="PROSITE" id="PS50072">
    <property type="entry name" value="CSA_PPIASE_2"/>
    <property type="match status" value="1"/>
</dbReference>
<dbReference type="PANTHER" id="PTHR11071">
    <property type="entry name" value="PEPTIDYL-PROLYL CIS-TRANS ISOMERASE"/>
    <property type="match status" value="1"/>
</dbReference>
<evidence type="ECO:0000256" key="1">
    <source>
        <dbReference type="ARBA" id="ARBA00000971"/>
    </source>
</evidence>
<evidence type="ECO:0000256" key="6">
    <source>
        <dbReference type="PROSITE-ProRule" id="PRU00339"/>
    </source>
</evidence>
<dbReference type="EC" id="5.2.1.8" evidence="2"/>
<dbReference type="InterPro" id="IPR011990">
    <property type="entry name" value="TPR-like_helical_dom_sf"/>
</dbReference>
<evidence type="ECO:0000259" key="8">
    <source>
        <dbReference type="PROSITE" id="PS50072"/>
    </source>
</evidence>
<protein>
    <recommendedName>
        <fullName evidence="2">peptidylprolyl isomerase</fullName>
        <ecNumber evidence="2">5.2.1.8</ecNumber>
    </recommendedName>
</protein>
<dbReference type="PRINTS" id="PR00153">
    <property type="entry name" value="CSAPPISMRASE"/>
</dbReference>
<name>A0A8J2X3W4_9STRA</name>
<keyword evidence="4" id="KW-0697">Rotamase</keyword>
<dbReference type="SMART" id="SM00028">
    <property type="entry name" value="TPR"/>
    <property type="match status" value="3"/>
</dbReference>
<proteinExistence type="predicted"/>
<dbReference type="GO" id="GO:0005737">
    <property type="term" value="C:cytoplasm"/>
    <property type="evidence" value="ECO:0007669"/>
    <property type="project" value="TreeGrafter"/>
</dbReference>
<dbReference type="AlphaFoldDB" id="A0A8J2X3W4"/>
<dbReference type="InterPro" id="IPR029000">
    <property type="entry name" value="Cyclophilin-like_dom_sf"/>
</dbReference>
<dbReference type="InterPro" id="IPR002130">
    <property type="entry name" value="Cyclophilin-type_PPIase_dom"/>
</dbReference>
<reference evidence="9" key="1">
    <citation type="submission" date="2021-11" db="EMBL/GenBank/DDBJ databases">
        <authorList>
            <consortium name="Genoscope - CEA"/>
            <person name="William W."/>
        </authorList>
    </citation>
    <scope>NUCLEOTIDE SEQUENCE</scope>
</reference>
<dbReference type="Gene3D" id="3.10.50.40">
    <property type="match status" value="1"/>
</dbReference>
<dbReference type="OrthoDB" id="203086at2759"/>
<dbReference type="GO" id="GO:0003755">
    <property type="term" value="F:peptidyl-prolyl cis-trans isomerase activity"/>
    <property type="evidence" value="ECO:0007669"/>
    <property type="project" value="UniProtKB-KW"/>
</dbReference>
<evidence type="ECO:0000313" key="10">
    <source>
        <dbReference type="Proteomes" id="UP000789595"/>
    </source>
</evidence>
<dbReference type="GO" id="GO:0016018">
    <property type="term" value="F:cyclosporin A binding"/>
    <property type="evidence" value="ECO:0007669"/>
    <property type="project" value="TreeGrafter"/>
</dbReference>
<evidence type="ECO:0000256" key="7">
    <source>
        <dbReference type="SAM" id="MobiDB-lite"/>
    </source>
</evidence>
<dbReference type="PROSITE" id="PS50005">
    <property type="entry name" value="TPR"/>
    <property type="match status" value="1"/>
</dbReference>
<dbReference type="Gene3D" id="1.25.40.10">
    <property type="entry name" value="Tetratricopeptide repeat domain"/>
    <property type="match status" value="1"/>
</dbReference>
<dbReference type="FunFam" id="2.40.100.10:FF:000019">
    <property type="entry name" value="Peptidyl-prolyl cis-trans isomerase"/>
    <property type="match status" value="1"/>
</dbReference>
<dbReference type="GO" id="GO:0006457">
    <property type="term" value="P:protein folding"/>
    <property type="evidence" value="ECO:0007669"/>
    <property type="project" value="InterPro"/>
</dbReference>
<evidence type="ECO:0000256" key="4">
    <source>
        <dbReference type="ARBA" id="ARBA00023110"/>
    </source>
</evidence>
<dbReference type="InterPro" id="IPR020892">
    <property type="entry name" value="Cyclophilin-type_PPIase_CS"/>
</dbReference>
<dbReference type="InterPro" id="IPR046357">
    <property type="entry name" value="PPIase_dom_sf"/>
</dbReference>
<comment type="caution">
    <text evidence="9">The sequence shown here is derived from an EMBL/GenBank/DDBJ whole genome shotgun (WGS) entry which is preliminary data.</text>
</comment>
<dbReference type="PANTHER" id="PTHR11071:SF561">
    <property type="entry name" value="PEPTIDYL-PROLYL CIS-TRANS ISOMERASE D-RELATED"/>
    <property type="match status" value="1"/>
</dbReference>
<evidence type="ECO:0000256" key="2">
    <source>
        <dbReference type="ARBA" id="ARBA00013194"/>
    </source>
</evidence>
<dbReference type="EMBL" id="CAKKNE010000004">
    <property type="protein sequence ID" value="CAH0373436.1"/>
    <property type="molecule type" value="Genomic_DNA"/>
</dbReference>
<feature type="compositionally biased region" description="Basic and acidic residues" evidence="7">
    <location>
        <begin position="36"/>
        <end position="46"/>
    </location>
</feature>
<sequence length="553" mass="60911">MGLENPQMPELEDQPEPEPLPPSRNQQPRAVYNAEGDARAALERYNQDFGDDASTDSSGYSSDGDQPRDLYEDQSVIKQRVTPGEGWETPKELCKCEVSYKVWSGTGVNMKTHTEETTCTLCIDEGQSPIGFFDDVLKTMRKKEVCDVVVKKGAEEGLPTDEDSTVRLTLLDFDKAPVSHEMADDTERLAHIQSLKDNGNNWFKKGDFQRAKRRYESAVYFGEYESDEVKASLTPLYGNLAAVASSMKDWPSCVEQCDKVLKKDADNVKALYRKGVALGKTKDFDEAISCLKKAVALDATNVASKRALRDVVAAKKTQQKQLKNTYGGMFSKLEGFASSNRPKEPRKIDDYDDLSDEDYDLAKPGANPLAPVDHQKGLKRAFFDISIDGISKGRILMELYDDTVPKTVNNFLAICNGYESLHYQGCSFHRVIKDFMIQGGDVTKGDGTGGASIYGGKFDDEAFIDTHNEPYLLSMANAGRHTNGSQFFITTVKCPHLDGKHVVFGRVVSGVDIVQAIESVDVDDSDKPLKACTITASGELPALTGDEDASDAP</sequence>
<comment type="catalytic activity">
    <reaction evidence="1">
        <text>[protein]-peptidylproline (omega=180) = [protein]-peptidylproline (omega=0)</text>
        <dbReference type="Rhea" id="RHEA:16237"/>
        <dbReference type="Rhea" id="RHEA-COMP:10747"/>
        <dbReference type="Rhea" id="RHEA-COMP:10748"/>
        <dbReference type="ChEBI" id="CHEBI:83833"/>
        <dbReference type="ChEBI" id="CHEBI:83834"/>
        <dbReference type="EC" id="5.2.1.8"/>
    </reaction>
</comment>
<keyword evidence="5" id="KW-0413">Isomerase</keyword>
<gene>
    <name evidence="9" type="ORF">PECAL_4P06320</name>
</gene>